<name>A0ABV0KJS7_9CYAN</name>
<organism evidence="1 2">
    <name type="scientific">Stenomitos frigidus AS-A4</name>
    <dbReference type="NCBI Taxonomy" id="2933935"/>
    <lineage>
        <taxon>Bacteria</taxon>
        <taxon>Bacillati</taxon>
        <taxon>Cyanobacteriota</taxon>
        <taxon>Cyanophyceae</taxon>
        <taxon>Leptolyngbyales</taxon>
        <taxon>Leptolyngbyaceae</taxon>
        <taxon>Stenomitos</taxon>
    </lineage>
</organism>
<reference evidence="1 2" key="1">
    <citation type="submission" date="2022-04" db="EMBL/GenBank/DDBJ databases">
        <title>Positive selection, recombination, and allopatry shape intraspecific diversity of widespread and dominant cyanobacteria.</title>
        <authorList>
            <person name="Wei J."/>
            <person name="Shu W."/>
            <person name="Hu C."/>
        </authorList>
    </citation>
    <scope>NUCLEOTIDE SEQUENCE [LARGE SCALE GENOMIC DNA]</scope>
    <source>
        <strain evidence="1 2">AS-A4</strain>
    </source>
</reference>
<protein>
    <submittedName>
        <fullName evidence="1">Carotenoid oxygenase family protein</fullName>
    </submittedName>
</protein>
<sequence>MVTTHNEPCLTFHHVNAFERDGETVVNLVAYPNAMENGTVQIWHSPDYYFGEPVFVAAPILQLSTKKGSLY</sequence>
<dbReference type="EMBL" id="JAMPLM010000006">
    <property type="protein sequence ID" value="MEP1058620.1"/>
    <property type="molecule type" value="Genomic_DNA"/>
</dbReference>
<dbReference type="Proteomes" id="UP001476950">
    <property type="component" value="Unassembled WGS sequence"/>
</dbReference>
<dbReference type="RefSeq" id="WP_190447271.1">
    <property type="nucleotide sequence ID" value="NZ_JAMPLM010000006.1"/>
</dbReference>
<gene>
    <name evidence="1" type="ORF">NDI38_09230</name>
</gene>
<evidence type="ECO:0000313" key="1">
    <source>
        <dbReference type="EMBL" id="MEP1058620.1"/>
    </source>
</evidence>
<proteinExistence type="predicted"/>
<keyword evidence="2" id="KW-1185">Reference proteome</keyword>
<evidence type="ECO:0000313" key="2">
    <source>
        <dbReference type="Proteomes" id="UP001476950"/>
    </source>
</evidence>
<comment type="caution">
    <text evidence="1">The sequence shown here is derived from an EMBL/GenBank/DDBJ whole genome shotgun (WGS) entry which is preliminary data.</text>
</comment>
<accession>A0ABV0KJS7</accession>